<dbReference type="OrthoDB" id="433179at2759"/>
<dbReference type="InterPro" id="IPR000477">
    <property type="entry name" value="RT_dom"/>
</dbReference>
<keyword evidence="1" id="KW-0479">Metal-binding</keyword>
<feature type="region of interest" description="Disordered" evidence="2">
    <location>
        <begin position="244"/>
        <end position="294"/>
    </location>
</feature>
<dbReference type="CDD" id="cd01650">
    <property type="entry name" value="RT_nLTR_like"/>
    <property type="match status" value="1"/>
</dbReference>
<gene>
    <name evidence="5" type="ORF">AK812_SmicGene41198</name>
</gene>
<feature type="region of interest" description="Disordered" evidence="2">
    <location>
        <begin position="43"/>
        <end position="98"/>
    </location>
</feature>
<dbReference type="EMBL" id="LSRX01001589">
    <property type="protein sequence ID" value="OLP78609.1"/>
    <property type="molecule type" value="Genomic_DNA"/>
</dbReference>
<dbReference type="PROSITE" id="PS00028">
    <property type="entry name" value="ZINC_FINGER_C2H2_1"/>
    <property type="match status" value="1"/>
</dbReference>
<dbReference type="Pfam" id="PF03372">
    <property type="entry name" value="Exo_endo_phos"/>
    <property type="match status" value="1"/>
</dbReference>
<dbReference type="PROSITE" id="PS50878">
    <property type="entry name" value="RT_POL"/>
    <property type="match status" value="1"/>
</dbReference>
<feature type="region of interest" description="Disordered" evidence="2">
    <location>
        <begin position="177"/>
        <end position="198"/>
    </location>
</feature>
<feature type="region of interest" description="Disordered" evidence="2">
    <location>
        <begin position="1199"/>
        <end position="1289"/>
    </location>
</feature>
<dbReference type="PANTHER" id="PTHR19446">
    <property type="entry name" value="REVERSE TRANSCRIPTASES"/>
    <property type="match status" value="1"/>
</dbReference>
<keyword evidence="6" id="KW-1185">Reference proteome</keyword>
<organism evidence="5 6">
    <name type="scientific">Symbiodinium microadriaticum</name>
    <name type="common">Dinoflagellate</name>
    <name type="synonym">Zooxanthella microadriatica</name>
    <dbReference type="NCBI Taxonomy" id="2951"/>
    <lineage>
        <taxon>Eukaryota</taxon>
        <taxon>Sar</taxon>
        <taxon>Alveolata</taxon>
        <taxon>Dinophyceae</taxon>
        <taxon>Suessiales</taxon>
        <taxon>Symbiodiniaceae</taxon>
        <taxon>Symbiodinium</taxon>
    </lineage>
</organism>
<reference evidence="5 6" key="1">
    <citation type="submission" date="2016-02" db="EMBL/GenBank/DDBJ databases">
        <title>Genome analysis of coral dinoflagellate symbionts highlights evolutionary adaptations to a symbiotic lifestyle.</title>
        <authorList>
            <person name="Aranda M."/>
            <person name="Li Y."/>
            <person name="Liew Y.J."/>
            <person name="Baumgarten S."/>
            <person name="Simakov O."/>
            <person name="Wilson M."/>
            <person name="Piel J."/>
            <person name="Ashoor H."/>
            <person name="Bougouffa S."/>
            <person name="Bajic V.B."/>
            <person name="Ryu T."/>
            <person name="Ravasi T."/>
            <person name="Bayer T."/>
            <person name="Micklem G."/>
            <person name="Kim H."/>
            <person name="Bhak J."/>
            <person name="Lajeunesse T.C."/>
            <person name="Voolstra C.R."/>
        </authorList>
    </citation>
    <scope>NUCLEOTIDE SEQUENCE [LARGE SCALE GENOMIC DNA]</scope>
    <source>
        <strain evidence="5 6">CCMP2467</strain>
    </source>
</reference>
<feature type="compositionally biased region" description="Pro residues" evidence="2">
    <location>
        <begin position="85"/>
        <end position="97"/>
    </location>
</feature>
<dbReference type="InterPro" id="IPR043502">
    <property type="entry name" value="DNA/RNA_pol_sf"/>
</dbReference>
<name>A0A1Q9C6R6_SYMMI</name>
<feature type="compositionally biased region" description="Basic and acidic residues" evidence="2">
    <location>
        <begin position="1230"/>
        <end position="1246"/>
    </location>
</feature>
<dbReference type="GO" id="GO:0003824">
    <property type="term" value="F:catalytic activity"/>
    <property type="evidence" value="ECO:0007669"/>
    <property type="project" value="InterPro"/>
</dbReference>
<feature type="compositionally biased region" description="Polar residues" evidence="2">
    <location>
        <begin position="251"/>
        <end position="263"/>
    </location>
</feature>
<keyword evidence="1" id="KW-0863">Zinc-finger</keyword>
<feature type="domain" description="C2H2-type" evidence="3">
    <location>
        <begin position="1138"/>
        <end position="1166"/>
    </location>
</feature>
<evidence type="ECO:0000259" key="3">
    <source>
        <dbReference type="PROSITE" id="PS50157"/>
    </source>
</evidence>
<protein>
    <submittedName>
        <fullName evidence="5">LINE-1 retrotransposable element ORF2 protein</fullName>
    </submittedName>
</protein>
<dbReference type="SUPFAM" id="SSF56219">
    <property type="entry name" value="DNase I-like"/>
    <property type="match status" value="1"/>
</dbReference>
<feature type="compositionally biased region" description="Acidic residues" evidence="2">
    <location>
        <begin position="72"/>
        <end position="81"/>
    </location>
</feature>
<dbReference type="SMART" id="SM00355">
    <property type="entry name" value="ZnF_C2H2"/>
    <property type="match status" value="1"/>
</dbReference>
<feature type="compositionally biased region" description="Low complexity" evidence="2">
    <location>
        <begin position="264"/>
        <end position="288"/>
    </location>
</feature>
<evidence type="ECO:0000313" key="6">
    <source>
        <dbReference type="Proteomes" id="UP000186817"/>
    </source>
</evidence>
<dbReference type="InterPro" id="IPR036691">
    <property type="entry name" value="Endo/exonu/phosph_ase_sf"/>
</dbReference>
<dbReference type="SUPFAM" id="SSF56672">
    <property type="entry name" value="DNA/RNA polymerases"/>
    <property type="match status" value="1"/>
</dbReference>
<dbReference type="InterPro" id="IPR005135">
    <property type="entry name" value="Endo/exonuclease/phosphatase"/>
</dbReference>
<feature type="domain" description="Reverse transcriptase" evidence="4">
    <location>
        <begin position="743"/>
        <end position="1051"/>
    </location>
</feature>
<dbReference type="GO" id="GO:0008270">
    <property type="term" value="F:zinc ion binding"/>
    <property type="evidence" value="ECO:0007669"/>
    <property type="project" value="UniProtKB-KW"/>
</dbReference>
<feature type="compositionally biased region" description="Pro residues" evidence="2">
    <location>
        <begin position="183"/>
        <end position="193"/>
    </location>
</feature>
<dbReference type="InterPro" id="IPR013087">
    <property type="entry name" value="Znf_C2H2_type"/>
</dbReference>
<accession>A0A1Q9C6R6</accession>
<evidence type="ECO:0000313" key="5">
    <source>
        <dbReference type="EMBL" id="OLP78609.1"/>
    </source>
</evidence>
<comment type="caution">
    <text evidence="5">The sequence shown here is derived from an EMBL/GenBank/DDBJ whole genome shotgun (WGS) entry which is preliminary data.</text>
</comment>
<dbReference type="Gene3D" id="3.60.10.10">
    <property type="entry name" value="Endonuclease/exonuclease/phosphatase"/>
    <property type="match status" value="1"/>
</dbReference>
<evidence type="ECO:0000256" key="2">
    <source>
        <dbReference type="SAM" id="MobiDB-lite"/>
    </source>
</evidence>
<evidence type="ECO:0000259" key="4">
    <source>
        <dbReference type="PROSITE" id="PS50878"/>
    </source>
</evidence>
<dbReference type="Pfam" id="PF00078">
    <property type="entry name" value="RVT_1"/>
    <property type="match status" value="1"/>
</dbReference>
<proteinExistence type="predicted"/>
<evidence type="ECO:0000256" key="1">
    <source>
        <dbReference type="PROSITE-ProRule" id="PRU00042"/>
    </source>
</evidence>
<keyword evidence="1" id="KW-0862">Zinc</keyword>
<dbReference type="PROSITE" id="PS50157">
    <property type="entry name" value="ZINC_FINGER_C2H2_2"/>
    <property type="match status" value="1"/>
</dbReference>
<dbReference type="Proteomes" id="UP000186817">
    <property type="component" value="Unassembled WGS sequence"/>
</dbReference>
<sequence>MPAPSDNLVQSSQIDLVSVEPELLCSFHQLRLDGTGWCATPVPAGPAPMVERGPGGDDPSSGEYMDARLTSDEDEGDEGEEPPIRTGPPVGPPPPVAVPIQALQSTSHRLSTVLASTLGVTRGQIVTILDPHWAALQRITLVVRGMAPGETMHPHLLHLADDGLPNQTMLEVPAGPTLAEGPAVPPPAPPTPRAPARRRRVPMTQLAIDTIEADLDLARLQVNLDIEEGLNTDMADDEAELEDGDTAIRPGSSTDHLRTSTVGATTDMATPASASTSTRRSGSRGPSTRMEDDDEEYVTVLLDEPHKPKKSSDVPKGNKKSRSMAILMIVYGMKARTPRASQVFMMEHNEANLRKRTLIRAIDRSQQAQTSTIKYRGRLRVVSYNCGGLSSTLYQELVAWLKAEEARGDPVDIFCVQETAWKEDFEFCTAQHHPLEPQWHAVHAGGPARTGILCFIRSSLLPAAQIRYAVLMPGRAMHVRLLFEIPLDLLLLYQVSWNPHKAELTGHKLDSLVQQRAKLWRQVEQWLARIPLRNGTMIIGDLNTPLYPEKGICGNGVVAREGWAQRDQEDLQALLRRAGCTALNTWKAPGIKARTFLPPAATDTAQGSQIDFLIVRHNLLDAKVGEERVHFNNSNENSEDEAGIRRSIWWNRLQLRTAQGYLQTADEEFRSIKQYYQDLYDGPAPAPDFLSSSLDFQLEEVLYAIKSLSPGKAMPSYSAPAVLWNHLRCELAPQVLHQLNQVFAAGPLILPKEWCISELVLLPKPGKALTSPSHLRPIALLPPIAKVLASALAVRIQTYAASYLENIPQFAYLKGRSLQQALERVISHCASVRALVNQQVANPHTRRAGREVLRLAGGLQLSLDVTQAYDGVSREHLYAALSEAQIPDNLITAILAIHNQASLRISHDQYSGDIRLLTGLRQGCSLSPILWSIFTGWLLRRLDETGLVSVCEAGTMFADDAHFSWLIKSGSQLEQAYNGVRAVLNHLAAHKLKVSLDKTVILVELRGPKAAGLLKKYVITKPSGPHMRFNVQGQHMDIKIVSKHVYLGACISYRRFEHDTVQRRLTLAKAQFARLKSILKCQAFAKRLHLSDPLDHMAQLQWRHILRAHLAEVQQPAPTAAGPSARLVPVDSVIHEIFECTKCGQQFSTAAALKRHEYQMHMNEAAQASLCPSLVIMAGPAPRNHLEESTDELKLIESLIPEGSQGLPSRLPDQQPRRMETDDPLAETEQPEHDKDHPAKWRRPDNKGQGGRGKGHSHPQAETYDNSWSDRWGQPWGGGQQQWKDHNRSDSQLRELQGLRNRVDLLTSLVLRHDNQLNILALDQTYMIFTRTDIPGNVASVLYEAGKAWNNLKASSPEKLEAPMRVILFQKLLVTIARRLDQIMSSEDKMKQAKTLHWITADGLSLNSMKWDPERNQHVLNQELPTLEIEKAKAILEEMLILSKHPLSINRFHATRTMTETYTSPTLTFKLDLGLRTKEAGQMWTYMNSLAHSALWVAAGTYARHNRLQRDPLAQRVAQAQKPFQRRGGKSRES</sequence>